<reference evidence="18 19" key="1">
    <citation type="journal article" date="2007" name="Nature">
        <title>Evolution of genes and genomes on the Drosophila phylogeny.</title>
        <authorList>
            <consortium name="Drosophila 12 Genomes Consortium"/>
            <person name="Clark A.G."/>
            <person name="Eisen M.B."/>
            <person name="Smith D.R."/>
            <person name="Bergman C.M."/>
            <person name="Oliver B."/>
            <person name="Markow T.A."/>
            <person name="Kaufman T.C."/>
            <person name="Kellis M."/>
            <person name="Gelbart W."/>
            <person name="Iyer V.N."/>
            <person name="Pollard D.A."/>
            <person name="Sackton T.B."/>
            <person name="Larracuente A.M."/>
            <person name="Singh N.D."/>
            <person name="Abad J.P."/>
            <person name="Abt D.N."/>
            <person name="Adryan B."/>
            <person name="Aguade M."/>
            <person name="Akashi H."/>
            <person name="Anderson W.W."/>
            <person name="Aquadro C.F."/>
            <person name="Ardell D.H."/>
            <person name="Arguello R."/>
            <person name="Artieri C.G."/>
            <person name="Barbash D.A."/>
            <person name="Barker D."/>
            <person name="Barsanti P."/>
            <person name="Batterham P."/>
            <person name="Batzoglou S."/>
            <person name="Begun D."/>
            <person name="Bhutkar A."/>
            <person name="Blanco E."/>
            <person name="Bosak S.A."/>
            <person name="Bradley R.K."/>
            <person name="Brand A.D."/>
            <person name="Brent M.R."/>
            <person name="Brooks A.N."/>
            <person name="Brown R.H."/>
            <person name="Butlin R.K."/>
            <person name="Caggese C."/>
            <person name="Calvi B.R."/>
            <person name="Bernardo de Carvalho A."/>
            <person name="Caspi A."/>
            <person name="Castrezana S."/>
            <person name="Celniker S.E."/>
            <person name="Chang J.L."/>
            <person name="Chapple C."/>
            <person name="Chatterji S."/>
            <person name="Chinwalla A."/>
            <person name="Civetta A."/>
            <person name="Clifton S.W."/>
            <person name="Comeron J.M."/>
            <person name="Costello J.C."/>
            <person name="Coyne J.A."/>
            <person name="Daub J."/>
            <person name="David R.G."/>
            <person name="Delcher A.L."/>
            <person name="Delehaunty K."/>
            <person name="Do C.B."/>
            <person name="Ebling H."/>
            <person name="Edwards K."/>
            <person name="Eickbush T."/>
            <person name="Evans J.D."/>
            <person name="Filipski A."/>
            <person name="Findeiss S."/>
            <person name="Freyhult E."/>
            <person name="Fulton L."/>
            <person name="Fulton R."/>
            <person name="Garcia A.C."/>
            <person name="Gardiner A."/>
            <person name="Garfield D.A."/>
            <person name="Garvin B.E."/>
            <person name="Gibson G."/>
            <person name="Gilbert D."/>
            <person name="Gnerre S."/>
            <person name="Godfrey J."/>
            <person name="Good R."/>
            <person name="Gotea V."/>
            <person name="Gravely B."/>
            <person name="Greenberg A.J."/>
            <person name="Griffiths-Jones S."/>
            <person name="Gross S."/>
            <person name="Guigo R."/>
            <person name="Gustafson E.A."/>
            <person name="Haerty W."/>
            <person name="Hahn M.W."/>
            <person name="Halligan D.L."/>
            <person name="Halpern A.L."/>
            <person name="Halter G.M."/>
            <person name="Han M.V."/>
            <person name="Heger A."/>
            <person name="Hillier L."/>
            <person name="Hinrichs A.S."/>
            <person name="Holmes I."/>
            <person name="Hoskins R.A."/>
            <person name="Hubisz M.J."/>
            <person name="Hultmark D."/>
            <person name="Huntley M.A."/>
            <person name="Jaffe D.B."/>
            <person name="Jagadeeshan S."/>
            <person name="Jeck W.R."/>
            <person name="Johnson J."/>
            <person name="Jones C.D."/>
            <person name="Jordan W.C."/>
            <person name="Karpen G.H."/>
            <person name="Kataoka E."/>
            <person name="Keightley P.D."/>
            <person name="Kheradpour P."/>
            <person name="Kirkness E.F."/>
            <person name="Koerich L.B."/>
            <person name="Kristiansen K."/>
            <person name="Kudrna D."/>
            <person name="Kulathinal R.J."/>
            <person name="Kumar S."/>
            <person name="Kwok R."/>
            <person name="Lander E."/>
            <person name="Langley C.H."/>
            <person name="Lapoint R."/>
            <person name="Lazzaro B.P."/>
            <person name="Lee S.J."/>
            <person name="Levesque L."/>
            <person name="Li R."/>
            <person name="Lin C.F."/>
            <person name="Lin M.F."/>
            <person name="Lindblad-Toh K."/>
            <person name="Llopart A."/>
            <person name="Long M."/>
            <person name="Low L."/>
            <person name="Lozovsky E."/>
            <person name="Lu J."/>
            <person name="Luo M."/>
            <person name="Machado C.A."/>
            <person name="Makalowski W."/>
            <person name="Marzo M."/>
            <person name="Matsuda M."/>
            <person name="Matzkin L."/>
            <person name="McAllister B."/>
            <person name="McBride C.S."/>
            <person name="McKernan B."/>
            <person name="McKernan K."/>
            <person name="Mendez-Lago M."/>
            <person name="Minx P."/>
            <person name="Mollenhauer M.U."/>
            <person name="Montooth K."/>
            <person name="Mount S.M."/>
            <person name="Mu X."/>
            <person name="Myers E."/>
            <person name="Negre B."/>
            <person name="Newfeld S."/>
            <person name="Nielsen R."/>
            <person name="Noor M.A."/>
            <person name="O'Grady P."/>
            <person name="Pachter L."/>
            <person name="Papaceit M."/>
            <person name="Parisi M.J."/>
            <person name="Parisi M."/>
            <person name="Parts L."/>
            <person name="Pedersen J.S."/>
            <person name="Pesole G."/>
            <person name="Phillippy A.M."/>
            <person name="Ponting C.P."/>
            <person name="Pop M."/>
            <person name="Porcelli D."/>
            <person name="Powell J.R."/>
            <person name="Prohaska S."/>
            <person name="Pruitt K."/>
            <person name="Puig M."/>
            <person name="Quesneville H."/>
            <person name="Ram K.R."/>
            <person name="Rand D."/>
            <person name="Rasmussen M.D."/>
            <person name="Reed L.K."/>
            <person name="Reenan R."/>
            <person name="Reily A."/>
            <person name="Remington K.A."/>
            <person name="Rieger T.T."/>
            <person name="Ritchie M.G."/>
            <person name="Robin C."/>
            <person name="Rogers Y.H."/>
            <person name="Rohde C."/>
            <person name="Rozas J."/>
            <person name="Rubenfield M.J."/>
            <person name="Ruiz A."/>
            <person name="Russo S."/>
            <person name="Salzberg S.L."/>
            <person name="Sanchez-Gracia A."/>
            <person name="Saranga D.J."/>
            <person name="Sato H."/>
            <person name="Schaeffer S.W."/>
            <person name="Schatz M.C."/>
            <person name="Schlenke T."/>
            <person name="Schwartz R."/>
            <person name="Segarra C."/>
            <person name="Singh R.S."/>
            <person name="Sirot L."/>
            <person name="Sirota M."/>
            <person name="Sisneros N.B."/>
            <person name="Smith C.D."/>
            <person name="Smith T.F."/>
            <person name="Spieth J."/>
            <person name="Stage D.E."/>
            <person name="Stark A."/>
            <person name="Stephan W."/>
            <person name="Strausberg R.L."/>
            <person name="Strempel S."/>
            <person name="Sturgill D."/>
            <person name="Sutton G."/>
            <person name="Sutton G.G."/>
            <person name="Tao W."/>
            <person name="Teichmann S."/>
            <person name="Tobari Y.N."/>
            <person name="Tomimura Y."/>
            <person name="Tsolas J.M."/>
            <person name="Valente V.L."/>
            <person name="Venter E."/>
            <person name="Venter J.C."/>
            <person name="Vicario S."/>
            <person name="Vieira F.G."/>
            <person name="Vilella A.J."/>
            <person name="Villasante A."/>
            <person name="Walenz B."/>
            <person name="Wang J."/>
            <person name="Wasserman M."/>
            <person name="Watts T."/>
            <person name="Wilson D."/>
            <person name="Wilson R.K."/>
            <person name="Wing R.A."/>
            <person name="Wolfner M.F."/>
            <person name="Wong A."/>
            <person name="Wong G.K."/>
            <person name="Wu C.I."/>
            <person name="Wu G."/>
            <person name="Yamamoto D."/>
            <person name="Yang H.P."/>
            <person name="Yang S.P."/>
            <person name="Yorke J.A."/>
            <person name="Yoshida K."/>
            <person name="Zdobnov E."/>
            <person name="Zhang P."/>
            <person name="Zhang Y."/>
            <person name="Zimin A.V."/>
            <person name="Baldwin J."/>
            <person name="Abdouelleil A."/>
            <person name="Abdulkadir J."/>
            <person name="Abebe A."/>
            <person name="Abera B."/>
            <person name="Abreu J."/>
            <person name="Acer S.C."/>
            <person name="Aftuck L."/>
            <person name="Alexander A."/>
            <person name="An P."/>
            <person name="Anderson E."/>
            <person name="Anderson S."/>
            <person name="Arachi H."/>
            <person name="Azer M."/>
            <person name="Bachantsang P."/>
            <person name="Barry A."/>
            <person name="Bayul T."/>
            <person name="Berlin A."/>
            <person name="Bessette D."/>
            <person name="Bloom T."/>
            <person name="Blye J."/>
            <person name="Boguslavskiy L."/>
            <person name="Bonnet C."/>
            <person name="Boukhgalter B."/>
            <person name="Bourzgui I."/>
            <person name="Brown A."/>
            <person name="Cahill P."/>
            <person name="Channer S."/>
            <person name="Cheshatsang Y."/>
            <person name="Chuda L."/>
            <person name="Citroen M."/>
            <person name="Collymore A."/>
            <person name="Cooke P."/>
            <person name="Costello M."/>
            <person name="D'Aco K."/>
            <person name="Daza R."/>
            <person name="De Haan G."/>
            <person name="DeGray S."/>
            <person name="DeMaso C."/>
            <person name="Dhargay N."/>
            <person name="Dooley K."/>
            <person name="Dooley E."/>
            <person name="Doricent M."/>
            <person name="Dorje P."/>
            <person name="Dorjee K."/>
            <person name="Dupes A."/>
            <person name="Elong R."/>
            <person name="Falk J."/>
            <person name="Farina A."/>
            <person name="Faro S."/>
            <person name="Ferguson D."/>
            <person name="Fisher S."/>
            <person name="Foley C.D."/>
            <person name="Franke A."/>
            <person name="Friedrich D."/>
            <person name="Gadbois L."/>
            <person name="Gearin G."/>
            <person name="Gearin C.R."/>
            <person name="Giannoukos G."/>
            <person name="Goode T."/>
            <person name="Graham J."/>
            <person name="Grandbois E."/>
            <person name="Grewal S."/>
            <person name="Gyaltsen K."/>
            <person name="Hafez N."/>
            <person name="Hagos B."/>
            <person name="Hall J."/>
            <person name="Henson C."/>
            <person name="Hollinger A."/>
            <person name="Honan T."/>
            <person name="Huard M.D."/>
            <person name="Hughes L."/>
            <person name="Hurhula B."/>
            <person name="Husby M.E."/>
            <person name="Kamat A."/>
            <person name="Kanga B."/>
            <person name="Kashin S."/>
            <person name="Khazanovich D."/>
            <person name="Kisner P."/>
            <person name="Lance K."/>
            <person name="Lara M."/>
            <person name="Lee W."/>
            <person name="Lennon N."/>
            <person name="Letendre F."/>
            <person name="LeVine R."/>
            <person name="Lipovsky A."/>
            <person name="Liu X."/>
            <person name="Liu J."/>
            <person name="Liu S."/>
            <person name="Lokyitsang T."/>
            <person name="Lokyitsang Y."/>
            <person name="Lubonja R."/>
            <person name="Lui A."/>
            <person name="MacDonald P."/>
            <person name="Magnisalis V."/>
            <person name="Maru K."/>
            <person name="Matthews C."/>
            <person name="McCusker W."/>
            <person name="McDonough S."/>
            <person name="Mehta T."/>
            <person name="Meldrim J."/>
            <person name="Meneus L."/>
            <person name="Mihai O."/>
            <person name="Mihalev A."/>
            <person name="Mihova T."/>
            <person name="Mittelman R."/>
            <person name="Mlenga V."/>
            <person name="Montmayeur A."/>
            <person name="Mulrain L."/>
            <person name="Navidi A."/>
            <person name="Naylor J."/>
            <person name="Negash T."/>
            <person name="Nguyen T."/>
            <person name="Nguyen N."/>
            <person name="Nicol R."/>
            <person name="Norbu C."/>
            <person name="Norbu N."/>
            <person name="Novod N."/>
            <person name="O'Neill B."/>
            <person name="Osman S."/>
            <person name="Markiewicz E."/>
            <person name="Oyono O.L."/>
            <person name="Patti C."/>
            <person name="Phunkhang P."/>
            <person name="Pierre F."/>
            <person name="Priest M."/>
            <person name="Raghuraman S."/>
            <person name="Rege F."/>
            <person name="Reyes R."/>
            <person name="Rise C."/>
            <person name="Rogov P."/>
            <person name="Ross K."/>
            <person name="Ryan E."/>
            <person name="Settipalli S."/>
            <person name="Shea T."/>
            <person name="Sherpa N."/>
            <person name="Shi L."/>
            <person name="Shih D."/>
            <person name="Sparrow T."/>
            <person name="Spaulding J."/>
            <person name="Stalker J."/>
            <person name="Stange-Thomann N."/>
            <person name="Stavropoulos S."/>
            <person name="Stone C."/>
            <person name="Strader C."/>
            <person name="Tesfaye S."/>
            <person name="Thomson T."/>
            <person name="Thoulutsang Y."/>
            <person name="Thoulutsang D."/>
            <person name="Topham K."/>
            <person name="Topping I."/>
            <person name="Tsamla T."/>
            <person name="Vassiliev H."/>
            <person name="Vo A."/>
            <person name="Wangchuk T."/>
            <person name="Wangdi T."/>
            <person name="Weiand M."/>
            <person name="Wilkinson J."/>
            <person name="Wilson A."/>
            <person name="Yadav S."/>
            <person name="Young G."/>
            <person name="Yu Q."/>
            <person name="Zembek L."/>
            <person name="Zhong D."/>
            <person name="Zimmer A."/>
            <person name="Zwirko Z."/>
            <person name="Jaffe D.B."/>
            <person name="Alvarez P."/>
            <person name="Brockman W."/>
            <person name="Butler J."/>
            <person name="Chin C."/>
            <person name="Gnerre S."/>
            <person name="Grabherr M."/>
            <person name="Kleber M."/>
            <person name="Mauceli E."/>
            <person name="MacCallum I."/>
        </authorList>
    </citation>
    <scope>NUCLEOTIDE SEQUENCE [LARGE SCALE GENOMIC DNA]</scope>
    <source>
        <strain evidence="19">Tucson 15010-1051.87</strain>
    </source>
</reference>
<evidence type="ECO:0000256" key="11">
    <source>
        <dbReference type="ARBA" id="ARBA00047899"/>
    </source>
</evidence>
<dbReference type="Pfam" id="PF02259">
    <property type="entry name" value="FAT"/>
    <property type="match status" value="1"/>
</dbReference>
<keyword evidence="5" id="KW-0547">Nucleotide-binding</keyword>
<dbReference type="HOGENOM" id="CLU_227091_0_0_1"/>
<dbReference type="Gene3D" id="3.30.1010.10">
    <property type="entry name" value="Phosphatidylinositol 3-kinase Catalytic Subunit, Chain A, domain 4"/>
    <property type="match status" value="1"/>
</dbReference>
<dbReference type="EMBL" id="CH940664">
    <property type="protein sequence ID" value="EDW62943.2"/>
    <property type="molecule type" value="Genomic_DNA"/>
</dbReference>
<dbReference type="EC" id="2.7.11.1" evidence="2"/>
<dbReference type="InterPro" id="IPR011009">
    <property type="entry name" value="Kinase-like_dom_sf"/>
</dbReference>
<feature type="coiled-coil region" evidence="14">
    <location>
        <begin position="1459"/>
        <end position="1486"/>
    </location>
</feature>
<evidence type="ECO:0000256" key="5">
    <source>
        <dbReference type="ARBA" id="ARBA00022741"/>
    </source>
</evidence>
<dbReference type="InterPro" id="IPR036940">
    <property type="entry name" value="PI3/4_kinase_cat_sf"/>
</dbReference>
<dbReference type="PROSITE" id="PS51189">
    <property type="entry name" value="FAT"/>
    <property type="match status" value="1"/>
</dbReference>
<accession>B4MEG8</accession>
<feature type="domain" description="FATC" evidence="17">
    <location>
        <begin position="2747"/>
        <end position="2779"/>
    </location>
</feature>
<organism evidence="18 19">
    <name type="scientific">Drosophila virilis</name>
    <name type="common">Fruit fly</name>
    <dbReference type="NCBI Taxonomy" id="7244"/>
    <lineage>
        <taxon>Eukaryota</taxon>
        <taxon>Metazoa</taxon>
        <taxon>Ecdysozoa</taxon>
        <taxon>Arthropoda</taxon>
        <taxon>Hexapoda</taxon>
        <taxon>Insecta</taxon>
        <taxon>Pterygota</taxon>
        <taxon>Neoptera</taxon>
        <taxon>Endopterygota</taxon>
        <taxon>Diptera</taxon>
        <taxon>Brachycera</taxon>
        <taxon>Muscomorpha</taxon>
        <taxon>Ephydroidea</taxon>
        <taxon>Drosophilidae</taxon>
        <taxon>Drosophila</taxon>
    </lineage>
</organism>
<dbReference type="SMART" id="SM00146">
    <property type="entry name" value="PI3Kc"/>
    <property type="match status" value="1"/>
</dbReference>
<evidence type="ECO:0000256" key="1">
    <source>
        <dbReference type="ARBA" id="ARBA00004123"/>
    </source>
</evidence>
<evidence type="ECO:0000256" key="7">
    <source>
        <dbReference type="ARBA" id="ARBA00022777"/>
    </source>
</evidence>
<keyword evidence="14" id="KW-0175">Coiled coil</keyword>
<evidence type="ECO:0000256" key="12">
    <source>
        <dbReference type="ARBA" id="ARBA00048679"/>
    </source>
</evidence>
<dbReference type="GO" id="GO:0005524">
    <property type="term" value="F:ATP binding"/>
    <property type="evidence" value="ECO:0007669"/>
    <property type="project" value="UniProtKB-KW"/>
</dbReference>
<dbReference type="InterPro" id="IPR000403">
    <property type="entry name" value="PI3/4_kinase_cat_dom"/>
</dbReference>
<name>B4MEG8_DROVI</name>
<keyword evidence="7" id="KW-0418">Kinase</keyword>
<dbReference type="InterPro" id="IPR038980">
    <property type="entry name" value="ATM_plant"/>
</dbReference>
<dbReference type="InterPro" id="IPR003152">
    <property type="entry name" value="FATC_dom"/>
</dbReference>
<evidence type="ECO:0000256" key="10">
    <source>
        <dbReference type="ARBA" id="ARBA00023306"/>
    </source>
</evidence>
<dbReference type="Pfam" id="PF00454">
    <property type="entry name" value="PI3_PI4_kinase"/>
    <property type="match status" value="1"/>
</dbReference>
<dbReference type="PANTHER" id="PTHR37079">
    <property type="entry name" value="SERINE/THREONINE-PROTEIN KINASE ATM"/>
    <property type="match status" value="1"/>
</dbReference>
<dbReference type="PROSITE" id="PS00916">
    <property type="entry name" value="PI3_4_KINASE_2"/>
    <property type="match status" value="1"/>
</dbReference>
<dbReference type="SMART" id="SM01343">
    <property type="entry name" value="FATC"/>
    <property type="match status" value="1"/>
</dbReference>
<feature type="domain" description="PI3K/PI4K catalytic" evidence="15">
    <location>
        <begin position="2431"/>
        <end position="2746"/>
    </location>
</feature>
<dbReference type="GO" id="GO:0005634">
    <property type="term" value="C:nucleus"/>
    <property type="evidence" value="ECO:0007669"/>
    <property type="project" value="UniProtKB-SubCell"/>
</dbReference>
<keyword evidence="4" id="KW-0808">Transferase</keyword>
<dbReference type="PROSITE" id="PS51190">
    <property type="entry name" value="FATC"/>
    <property type="match status" value="1"/>
</dbReference>
<dbReference type="InterPro" id="IPR044107">
    <property type="entry name" value="PIKKc_ATM"/>
</dbReference>
<comment type="catalytic activity">
    <reaction evidence="11">
        <text>L-threonyl-[protein] + ATP = O-phospho-L-threonyl-[protein] + ADP + H(+)</text>
        <dbReference type="Rhea" id="RHEA:46608"/>
        <dbReference type="Rhea" id="RHEA-COMP:11060"/>
        <dbReference type="Rhea" id="RHEA-COMP:11605"/>
        <dbReference type="ChEBI" id="CHEBI:15378"/>
        <dbReference type="ChEBI" id="CHEBI:30013"/>
        <dbReference type="ChEBI" id="CHEBI:30616"/>
        <dbReference type="ChEBI" id="CHEBI:61977"/>
        <dbReference type="ChEBI" id="CHEBI:456216"/>
        <dbReference type="EC" id="2.7.11.1"/>
    </reaction>
</comment>
<keyword evidence="8" id="KW-0067">ATP-binding</keyword>
<dbReference type="Gene3D" id="1.10.1070.11">
    <property type="entry name" value="Phosphatidylinositol 3-/4-kinase, catalytic domain"/>
    <property type="match status" value="1"/>
</dbReference>
<dbReference type="SUPFAM" id="SSF56112">
    <property type="entry name" value="Protein kinase-like (PK-like)"/>
    <property type="match status" value="1"/>
</dbReference>
<dbReference type="InterPro" id="IPR014009">
    <property type="entry name" value="PIK_FAT"/>
</dbReference>
<keyword evidence="10" id="KW-0131">Cell cycle</keyword>
<dbReference type="Proteomes" id="UP000008792">
    <property type="component" value="Unassembled WGS sequence"/>
</dbReference>
<feature type="domain" description="FAT" evidence="16">
    <location>
        <begin position="1724"/>
        <end position="2329"/>
    </location>
</feature>
<dbReference type="PROSITE" id="PS00915">
    <property type="entry name" value="PI3_4_KINASE_1"/>
    <property type="match status" value="1"/>
</dbReference>
<gene>
    <name evidence="18" type="primary">Dvir\GJ14811</name>
    <name evidence="18" type="ORF">Dvir_GJ14811</name>
</gene>
<evidence type="ECO:0000256" key="6">
    <source>
        <dbReference type="ARBA" id="ARBA00022763"/>
    </source>
</evidence>
<dbReference type="OrthoDB" id="381190at2759"/>
<dbReference type="InterPro" id="IPR003151">
    <property type="entry name" value="PIK-rel_kinase_FAT"/>
</dbReference>
<evidence type="ECO:0000256" key="2">
    <source>
        <dbReference type="ARBA" id="ARBA00012513"/>
    </source>
</evidence>
<dbReference type="GO" id="GO:0004674">
    <property type="term" value="F:protein serine/threonine kinase activity"/>
    <property type="evidence" value="ECO:0007669"/>
    <property type="project" value="UniProtKB-KW"/>
</dbReference>
<evidence type="ECO:0000259" key="15">
    <source>
        <dbReference type="PROSITE" id="PS50290"/>
    </source>
</evidence>
<protein>
    <recommendedName>
        <fullName evidence="13">Serine/threonine-protein kinase ATM</fullName>
        <ecNumber evidence="2">2.7.11.1</ecNumber>
    </recommendedName>
</protein>
<dbReference type="CDD" id="cd05171">
    <property type="entry name" value="PIKKc_ATM"/>
    <property type="match status" value="1"/>
</dbReference>
<evidence type="ECO:0000256" key="8">
    <source>
        <dbReference type="ARBA" id="ARBA00022840"/>
    </source>
</evidence>
<proteinExistence type="predicted"/>
<dbReference type="InterPro" id="IPR018936">
    <property type="entry name" value="PI3/4_kinase_CS"/>
</dbReference>
<evidence type="ECO:0000259" key="17">
    <source>
        <dbReference type="PROSITE" id="PS51190"/>
    </source>
</evidence>
<evidence type="ECO:0000259" key="16">
    <source>
        <dbReference type="PROSITE" id="PS51189"/>
    </source>
</evidence>
<keyword evidence="6" id="KW-0227">DNA damage</keyword>
<sequence>MNPLLNEIQRIITDLRAEKPTTRNKAVEQLDQKLNSSRDAVNAALGKCQELSWQTIFDAAKDSIFKHAANLQDANEKSFKTLSDKCYLYGNVMDKIIDYNLEMGRGGNGHFLLKSSIFNAFEEGIKQRIVVRHFGDHFINMLDRGIFLSQSYIAQLKVSEYSRILSYLFELNVDKDEFLRSKILKCITKTLQSAQQRVQLHADLVDYLPTLSSYTQTASSSERKTEIVRLYQIFVAELSVNYHHKLCMHMQEIMPKLCDFHNDDSFRDDTKRIFFECVILSLQTLYPKLKQHDFGTFQVPLNEDWPQTMQQLRTIVNMEIRKNCMGRGKESVLNSDKFSDTFIRMAALVVFIVQWHIEPRGAEIGIEVPSKRPRVDKLEVIIELIDKQETSFNAIWFAIFAELLQLSNTIINVANYQQSLLATLDVLLIYGNGKNLHNVRLCLTSMLDKERELLQTKSIPADFMADQWSKIATHLISETRPAADEILEKQIILQTLIKHGKLSPTLCATLLQSITTNEMLRRNECIETMREIFIHAEQCGLDKASGDLEPIIKWAYASETSSALQMIYYIAAIDTQLLADTFAIGIINFLDEQQLQQLCSSQAASATTASYNLQLLLYKYNKQLVCLDETFQAQLLRSGGMQHTDTDPGAKNCLFQQNYELLMRMLNLTPSSEHTTTSMLKDLRCLHKLVCTMERLLHYKVFDAENLTHCPLIKRIGLFLSHIEFQYKANQSEISRIDDSDLRDILQQQIVVLDVFNSNDILLQYLEKQPIEMLLEFIGVLLNQICTRKDIADSIEHATLTSNCLHILGSLCANSSYNVEAFRHIAKNLKIPSTQQHVLLVIRMLCKCKSLSQECIVWLVEKLKIIFLYHHTNVDYITEVVEHLPTVIYFVYKSENQLDDMLSALISLMRIALRKAYPAALSVKIVLSVGLIAQRCPNIYDLPNFHVICFSVAKFLTMPTLEIRFATVATLTQLLNTNYCVSDKDGDTVSKCASHLVFCEQLYGNIDWKKLTFISEDLVQNNHAVAIQSFIAFFAFSTFHQEVAVQDLLPYCALHKLNENAFCALESFVHRHKSTMRQLLTPYADCLLHKWHSLRWAVSKFPYFLCYDTREEFIRAHSKSIMAYTFIYGKPDDIIRYKKFINERDAMPILKAFMVADLCDCTESEGVEFRAHHENLKQNLEHFQLKPMDLALNATTLYQSIRMLLDKDELARLFGGAVPSISNPLWFHLTAKSLFMSLYKLKDHDVPEDDRIQSMSALMCEQPLILVSLLGTLKSDCYRAVLPSHVLHCFFLYCTIGDAILDTAKALESAPSTDANLIEVNCGYFVRDVWFFVCRFLLHSRCGQLHIAAMEYIEVMLAKRSFLSHNLTAHMDEIGKLLIACVHHVESNHLKIRIAQQVESYISMYRVQLKVQSLLDEAGDCKYLQSLRSMFETTLPKVSRVSVVDYIRAFLKPNRLERLHGLREYIAEHKEELQNHEQLLFELISRLIRMVRESGKRDNSLDAVKCLAEIGPLKMNHISYYFQTDFESIQQSSEHPMDQFISIIMETLERHLFDFNINTQEALVKVAGHVVNSKSGVKLLAQYPHLRIFYTGVHKSGFLNSASSIPSIDWLTVLKATQHLDYEPWMCTFMGTLFRECSWQGFDAYANQSFDFASACLQSFMKLLLNNKDLHLESLCSMLEHFFECSANAPKDIYQDKRVIKRFLYICECVRVVNNWSIPINLGNVVKAGNHCQAYFLSIMYLELWACSANAAPDANILADENFQMSAKMAYKSIGCLDAIPGFLNPLRSRVDYLSLNDNLSGILLESDNLDEPNSEICMDIMKSNGMLSFANLYQRFGKSMETDYETLWRLSQWDEQIEGHHKVNWSNNLEQEFNKQHYIALKSISKREQENTVSAINNAYQCVQEILRNISVECLQSVYKYMTWLCMLQQTEDFCQIQFCQQLASTQINEVFDKWQTELNLAYGSFSCKEQILSHQISLFKMSGTRANRRIQQYYHQSPVDTYLLKCIGECKAAGKLNLATKYISTLRGMTDITEPTKISVLLEDADVNVKRGNYQIAKAILHHVNKNAEFQFCLQRVPALRMQGEFLLDCNAESFGYTLDQKFNQSLKLLDHFQSHQALLMEKYPNIFAWDTFESFENQNRKAAHESIAKYADREYQRLHDYRQSQEYQTLVDIIQQNRRLAGTVTGARRPDCDRDRQIGALNLNRFAKLDEQELRRIDDNLTEHLCTAISHYIIYCQLDGGFSSDAIYRIIALWFTNDQNKAMLERIREPIKTVPSYKFICAVSQLAGRLNSKNEDFHKVLVDLLVRCGTDHPQQTFYKLYPLVYAYMDGSHSNTQRADIAKRIIKECGDANPIALKASRQFEFMFPALIGFANTYLSPGPNGRPNPKVVPDKLLKLSVLKMDCIQCPTLELQVQPSRQYNLISITKWTGEYSFCGGLNAPIKVKCLCSDGVVRAQLIKGKDDLRQDAVMQQVFGIVNELLNSDSQFIERKLHLRTYKVTPLSTRSGILEWCSNTIPVASYLVGDGTGGAHMKYRPNDWNNRKCRDLTAAGLKKSPAERRKIYHNICEHVKPVFHYFLLEKFLIPGEWFERRLAYINSVATTSMVGYVLGLGDRHTQNILIDEQTAEVVHIDFGIAFEQGKIQTTPETVPFRLTRDFVAPMGVCGTNGVFTKSCEAIMHILRRYKSVFTTILEVLLYDPLFIWGVLSKEQQQLQSNEESKNSLAQRALILVKYKLEGREPGLLDNSNVEAQVQRLINEATLPSNLAMLYHGWDPYL</sequence>
<evidence type="ECO:0000313" key="19">
    <source>
        <dbReference type="Proteomes" id="UP000008792"/>
    </source>
</evidence>
<keyword evidence="9" id="KW-0539">Nucleus</keyword>
<keyword evidence="19" id="KW-1185">Reference proteome</keyword>
<evidence type="ECO:0000256" key="14">
    <source>
        <dbReference type="SAM" id="Coils"/>
    </source>
</evidence>
<dbReference type="FunFam" id="3.30.1010.10:FF:000023">
    <property type="entry name" value="Serine/threonine-protein kinase ATM"/>
    <property type="match status" value="1"/>
</dbReference>
<dbReference type="PROSITE" id="PS50290">
    <property type="entry name" value="PI3_4_KINASE_3"/>
    <property type="match status" value="1"/>
</dbReference>
<comment type="catalytic activity">
    <reaction evidence="12">
        <text>L-seryl-[protein] + ATP = O-phospho-L-seryl-[protein] + ADP + H(+)</text>
        <dbReference type="Rhea" id="RHEA:17989"/>
        <dbReference type="Rhea" id="RHEA-COMP:9863"/>
        <dbReference type="Rhea" id="RHEA-COMP:11604"/>
        <dbReference type="ChEBI" id="CHEBI:15378"/>
        <dbReference type="ChEBI" id="CHEBI:29999"/>
        <dbReference type="ChEBI" id="CHEBI:30616"/>
        <dbReference type="ChEBI" id="CHEBI:83421"/>
        <dbReference type="ChEBI" id="CHEBI:456216"/>
        <dbReference type="EC" id="2.7.11.1"/>
    </reaction>
</comment>
<evidence type="ECO:0000256" key="13">
    <source>
        <dbReference type="ARBA" id="ARBA00073111"/>
    </source>
</evidence>
<dbReference type="PANTHER" id="PTHR37079:SF4">
    <property type="entry name" value="SERINE_THREONINE-PROTEIN KINASE ATM"/>
    <property type="match status" value="1"/>
</dbReference>
<evidence type="ECO:0000256" key="4">
    <source>
        <dbReference type="ARBA" id="ARBA00022679"/>
    </source>
</evidence>
<evidence type="ECO:0000313" key="18">
    <source>
        <dbReference type="EMBL" id="EDW62943.2"/>
    </source>
</evidence>
<comment type="subcellular location">
    <subcellularLocation>
        <location evidence="1">Nucleus</location>
    </subcellularLocation>
</comment>
<evidence type="ECO:0000256" key="9">
    <source>
        <dbReference type="ARBA" id="ARBA00023242"/>
    </source>
</evidence>
<dbReference type="GO" id="GO:0006281">
    <property type="term" value="P:DNA repair"/>
    <property type="evidence" value="ECO:0007669"/>
    <property type="project" value="InterPro"/>
</dbReference>
<keyword evidence="3" id="KW-0723">Serine/threonine-protein kinase</keyword>
<dbReference type="Pfam" id="PF02260">
    <property type="entry name" value="FATC"/>
    <property type="match status" value="1"/>
</dbReference>
<evidence type="ECO:0000256" key="3">
    <source>
        <dbReference type="ARBA" id="ARBA00022527"/>
    </source>
</evidence>